<evidence type="ECO:0000256" key="9">
    <source>
        <dbReference type="ARBA" id="ARBA00048988"/>
    </source>
</evidence>
<dbReference type="GO" id="GO:0016787">
    <property type="term" value="F:hydrolase activity"/>
    <property type="evidence" value="ECO:0007669"/>
    <property type="project" value="UniProtKB-KW"/>
</dbReference>
<dbReference type="OrthoDB" id="9802848at2"/>
<keyword evidence="2" id="KW-0547">Nucleotide-binding</keyword>
<dbReference type="GO" id="GO:0003677">
    <property type="term" value="F:DNA binding"/>
    <property type="evidence" value="ECO:0007669"/>
    <property type="project" value="InterPro"/>
</dbReference>
<dbReference type="PRINTS" id="PR00851">
    <property type="entry name" value="XRODRMPGMNTB"/>
</dbReference>
<keyword evidence="3" id="KW-0378">Hydrolase</keyword>
<protein>
    <recommendedName>
        <fullName evidence="8">DNA 3'-5' helicase</fullName>
        <ecNumber evidence="8">5.6.2.4</ecNumber>
    </recommendedName>
</protein>
<evidence type="ECO:0000259" key="11">
    <source>
        <dbReference type="PROSITE" id="PS51194"/>
    </source>
</evidence>
<dbReference type="PANTHER" id="PTHR11274">
    <property type="entry name" value="RAD25/XP-B DNA REPAIR HELICASE"/>
    <property type="match status" value="1"/>
</dbReference>
<evidence type="ECO:0000256" key="3">
    <source>
        <dbReference type="ARBA" id="ARBA00022801"/>
    </source>
</evidence>
<evidence type="ECO:0000256" key="7">
    <source>
        <dbReference type="ARBA" id="ARBA00034617"/>
    </source>
</evidence>
<dbReference type="InterPro" id="IPR032830">
    <property type="entry name" value="XPB/Ssl2_N"/>
</dbReference>
<reference evidence="12 13" key="1">
    <citation type="submission" date="2017-05" db="EMBL/GenBank/DDBJ databases">
        <authorList>
            <person name="Varghese N."/>
            <person name="Submissions S."/>
        </authorList>
    </citation>
    <scope>NUCLEOTIDE SEQUENCE [LARGE SCALE GENOMIC DNA]</scope>
    <source>
        <strain evidence="12 13">DSM 45474</strain>
    </source>
</reference>
<evidence type="ECO:0000256" key="8">
    <source>
        <dbReference type="ARBA" id="ARBA00034808"/>
    </source>
</evidence>
<evidence type="ECO:0000313" key="12">
    <source>
        <dbReference type="EMBL" id="SMO61817.1"/>
    </source>
</evidence>
<dbReference type="SMART" id="SM00490">
    <property type="entry name" value="HELICc"/>
    <property type="match status" value="1"/>
</dbReference>
<dbReference type="PROSITE" id="PS51192">
    <property type="entry name" value="HELICASE_ATP_BIND_1"/>
    <property type="match status" value="1"/>
</dbReference>
<dbReference type="InterPro" id="IPR027417">
    <property type="entry name" value="P-loop_NTPase"/>
</dbReference>
<dbReference type="CDD" id="cd18789">
    <property type="entry name" value="SF2_C_XPB"/>
    <property type="match status" value="1"/>
</dbReference>
<dbReference type="SMART" id="SM00487">
    <property type="entry name" value="DEXDc"/>
    <property type="match status" value="1"/>
</dbReference>
<keyword evidence="6" id="KW-0413">Isomerase</keyword>
<comment type="similarity">
    <text evidence="1">Belongs to the helicase family. RAD25/XPB subfamily.</text>
</comment>
<keyword evidence="5" id="KW-0067">ATP-binding</keyword>
<sequence length="563" mass="64538">MRCRPDKPLIVQDKQKILLEADHPSYIEVRNRLSTFAEPVKTPDPLHTYRMTPVSLWNAASQGVRAESILSFLDEESKFGLPSTIGKEIKETINRYGIFKLMKKDGELVLSVADVSLFHDMKETTPWKNCLVPTEDGCFIVPPDKRGWIKQQMIKAGYPIKDVAGYDDGEPLSLRWRTIPLSGNKPIQLRDYQRKAVDSFYQQEDPTGGSGVLVLPCGAGKTFIGMDVMEKVGRATLILTPNTTSVRQWIQELLDKMDLTEDQVGQYTGARKEVRPITVATYQILTHRAGKQEPFTHMKLFKERGWGLVIYDEVHLLPAPVFRATADIQACRRLGLTATLVREDERQEDVFSLIGPKKYEAPWKEIEQKGWIARAVCTEVRTPLNEGKKREYLKASHKKKYRIAAENPEKINVLQRILHQHQQEPVLVIGQYLDQLKEVAERLKAPLITGETDQRERNDLFQRFQRGEEKVLVVSKVANFAVDLPNAKVAVQISGTFGSRQEEAQRLGRVLRPKEKNNEAYFYHIVSKDTIDQDYALRRQLFLVEQGYQYQLMESDEWGGKKE</sequence>
<dbReference type="InterPro" id="IPR001650">
    <property type="entry name" value="Helicase_C-like"/>
</dbReference>
<dbReference type="Gene3D" id="3.40.50.300">
    <property type="entry name" value="P-loop containing nucleotide triphosphate hydrolases"/>
    <property type="match status" value="2"/>
</dbReference>
<evidence type="ECO:0000256" key="1">
    <source>
        <dbReference type="ARBA" id="ARBA00006637"/>
    </source>
</evidence>
<dbReference type="GO" id="GO:0043138">
    <property type="term" value="F:3'-5' DNA helicase activity"/>
    <property type="evidence" value="ECO:0007669"/>
    <property type="project" value="UniProtKB-EC"/>
</dbReference>
<dbReference type="Pfam" id="PF04851">
    <property type="entry name" value="ResIII"/>
    <property type="match status" value="1"/>
</dbReference>
<dbReference type="SUPFAM" id="SSF52540">
    <property type="entry name" value="P-loop containing nucleoside triphosphate hydrolases"/>
    <property type="match status" value="2"/>
</dbReference>
<evidence type="ECO:0000256" key="6">
    <source>
        <dbReference type="ARBA" id="ARBA00023235"/>
    </source>
</evidence>
<dbReference type="RefSeq" id="WP_142505209.1">
    <property type="nucleotide sequence ID" value="NZ_FXTI01000004.1"/>
</dbReference>
<feature type="domain" description="Helicase C-terminal" evidence="11">
    <location>
        <begin position="412"/>
        <end position="563"/>
    </location>
</feature>
<accession>A0A521CQT6</accession>
<dbReference type="EC" id="5.6.2.4" evidence="8"/>
<dbReference type="GO" id="GO:0005524">
    <property type="term" value="F:ATP binding"/>
    <property type="evidence" value="ECO:0007669"/>
    <property type="project" value="UniProtKB-KW"/>
</dbReference>
<gene>
    <name evidence="12" type="ORF">SAMN06264849_104137</name>
</gene>
<dbReference type="PROSITE" id="PS51194">
    <property type="entry name" value="HELICASE_CTER"/>
    <property type="match status" value="1"/>
</dbReference>
<dbReference type="Pfam" id="PF13625">
    <property type="entry name" value="Helicase_C_3"/>
    <property type="match status" value="1"/>
</dbReference>
<dbReference type="PANTHER" id="PTHR11274:SF0">
    <property type="entry name" value="GENERAL TRANSCRIPTION AND DNA REPAIR FACTOR IIH HELICASE SUBUNIT XPB"/>
    <property type="match status" value="1"/>
</dbReference>
<dbReference type="EMBL" id="FXTI01000004">
    <property type="protein sequence ID" value="SMO61817.1"/>
    <property type="molecule type" value="Genomic_DNA"/>
</dbReference>
<comment type="catalytic activity">
    <reaction evidence="9">
        <text>ATP + H2O = ADP + phosphate + H(+)</text>
        <dbReference type="Rhea" id="RHEA:13065"/>
        <dbReference type="ChEBI" id="CHEBI:15377"/>
        <dbReference type="ChEBI" id="CHEBI:15378"/>
        <dbReference type="ChEBI" id="CHEBI:30616"/>
        <dbReference type="ChEBI" id="CHEBI:43474"/>
        <dbReference type="ChEBI" id="CHEBI:456216"/>
        <dbReference type="EC" id="5.6.2.4"/>
    </reaction>
</comment>
<dbReference type="NCBIfam" id="NF045503">
    <property type="entry name" value="repair_heli_XPB"/>
    <property type="match status" value="1"/>
</dbReference>
<proteinExistence type="inferred from homology"/>
<evidence type="ECO:0000313" key="13">
    <source>
        <dbReference type="Proteomes" id="UP000315636"/>
    </source>
</evidence>
<dbReference type="Pfam" id="PF16203">
    <property type="entry name" value="ERCC3_RAD25_C"/>
    <property type="match status" value="1"/>
</dbReference>
<evidence type="ECO:0000259" key="10">
    <source>
        <dbReference type="PROSITE" id="PS51192"/>
    </source>
</evidence>
<dbReference type="AlphaFoldDB" id="A0A521CQT6"/>
<keyword evidence="4" id="KW-0347">Helicase</keyword>
<dbReference type="InterPro" id="IPR006935">
    <property type="entry name" value="Helicase/UvrB_N"/>
</dbReference>
<comment type="catalytic activity">
    <reaction evidence="7">
        <text>Couples ATP hydrolysis with the unwinding of duplex DNA by translocating in the 3'-5' direction.</text>
        <dbReference type="EC" id="5.6.2.4"/>
    </reaction>
</comment>
<name>A0A521CQT6_9BACL</name>
<dbReference type="InterPro" id="IPR032438">
    <property type="entry name" value="ERCC3_RAD25_C"/>
</dbReference>
<evidence type="ECO:0000256" key="5">
    <source>
        <dbReference type="ARBA" id="ARBA00022840"/>
    </source>
</evidence>
<feature type="domain" description="Helicase ATP-binding" evidence="10">
    <location>
        <begin position="202"/>
        <end position="358"/>
    </location>
</feature>
<dbReference type="InterPro" id="IPR050615">
    <property type="entry name" value="ATP-dep_DNA_Helicase"/>
</dbReference>
<organism evidence="12 13">
    <name type="scientific">Melghirimyces algeriensis</name>
    <dbReference type="NCBI Taxonomy" id="910412"/>
    <lineage>
        <taxon>Bacteria</taxon>
        <taxon>Bacillati</taxon>
        <taxon>Bacillota</taxon>
        <taxon>Bacilli</taxon>
        <taxon>Bacillales</taxon>
        <taxon>Thermoactinomycetaceae</taxon>
        <taxon>Melghirimyces</taxon>
    </lineage>
</organism>
<dbReference type="Proteomes" id="UP000315636">
    <property type="component" value="Unassembled WGS sequence"/>
</dbReference>
<keyword evidence="13" id="KW-1185">Reference proteome</keyword>
<dbReference type="InterPro" id="IPR014001">
    <property type="entry name" value="Helicase_ATP-bd"/>
</dbReference>
<evidence type="ECO:0000256" key="2">
    <source>
        <dbReference type="ARBA" id="ARBA00022741"/>
    </source>
</evidence>
<evidence type="ECO:0000256" key="4">
    <source>
        <dbReference type="ARBA" id="ARBA00022806"/>
    </source>
</evidence>